<evidence type="ECO:0000313" key="3">
    <source>
        <dbReference type="Proteomes" id="UP000243459"/>
    </source>
</evidence>
<accession>A0A5P1FGQ3</accession>
<reference evidence="3" key="1">
    <citation type="journal article" date="2017" name="Nat. Commun.">
        <title>The asparagus genome sheds light on the origin and evolution of a young Y chromosome.</title>
        <authorList>
            <person name="Harkess A."/>
            <person name="Zhou J."/>
            <person name="Xu C."/>
            <person name="Bowers J.E."/>
            <person name="Van der Hulst R."/>
            <person name="Ayyampalayam S."/>
            <person name="Mercati F."/>
            <person name="Riccardi P."/>
            <person name="McKain M.R."/>
            <person name="Kakrana A."/>
            <person name="Tang H."/>
            <person name="Ray J."/>
            <person name="Groenendijk J."/>
            <person name="Arikit S."/>
            <person name="Mathioni S.M."/>
            <person name="Nakano M."/>
            <person name="Shan H."/>
            <person name="Telgmann-Rauber A."/>
            <person name="Kanno A."/>
            <person name="Yue Z."/>
            <person name="Chen H."/>
            <person name="Li W."/>
            <person name="Chen Y."/>
            <person name="Xu X."/>
            <person name="Zhang Y."/>
            <person name="Luo S."/>
            <person name="Chen H."/>
            <person name="Gao J."/>
            <person name="Mao Z."/>
            <person name="Pires J.C."/>
            <person name="Luo M."/>
            <person name="Kudrna D."/>
            <person name="Wing R.A."/>
            <person name="Meyers B.C."/>
            <person name="Yi K."/>
            <person name="Kong H."/>
            <person name="Lavrijsen P."/>
            <person name="Sunseri F."/>
            <person name="Falavigna A."/>
            <person name="Ye Y."/>
            <person name="Leebens-Mack J.H."/>
            <person name="Chen G."/>
        </authorList>
    </citation>
    <scope>NUCLEOTIDE SEQUENCE [LARGE SCALE GENOMIC DNA]</scope>
    <source>
        <strain evidence="3">cv. DH0086</strain>
    </source>
</reference>
<dbReference type="Gramene" id="ONK77536">
    <property type="protein sequence ID" value="ONK77536"/>
    <property type="gene ID" value="A4U43_C02F7590"/>
</dbReference>
<evidence type="ECO:0000256" key="1">
    <source>
        <dbReference type="SAM" id="MobiDB-lite"/>
    </source>
</evidence>
<organism evidence="2 3">
    <name type="scientific">Asparagus officinalis</name>
    <name type="common">Garden asparagus</name>
    <dbReference type="NCBI Taxonomy" id="4686"/>
    <lineage>
        <taxon>Eukaryota</taxon>
        <taxon>Viridiplantae</taxon>
        <taxon>Streptophyta</taxon>
        <taxon>Embryophyta</taxon>
        <taxon>Tracheophyta</taxon>
        <taxon>Spermatophyta</taxon>
        <taxon>Magnoliopsida</taxon>
        <taxon>Liliopsida</taxon>
        <taxon>Asparagales</taxon>
        <taxon>Asparagaceae</taxon>
        <taxon>Asparagoideae</taxon>
        <taxon>Asparagus</taxon>
    </lineage>
</organism>
<gene>
    <name evidence="2" type="ORF">A4U43_C02F7590</name>
</gene>
<dbReference type="Proteomes" id="UP000243459">
    <property type="component" value="Chromosome 2"/>
</dbReference>
<name>A0A5P1FGQ3_ASPOF</name>
<dbReference type="EMBL" id="CM007382">
    <property type="protein sequence ID" value="ONK77536.1"/>
    <property type="molecule type" value="Genomic_DNA"/>
</dbReference>
<keyword evidence="3" id="KW-1185">Reference proteome</keyword>
<sequence>MSEMLKCGVESKRRSSGRRKRVSEWAGGGRSGPRVWWRILLRDRGVKVKVGKHLQVDEYVYLASLFCRS</sequence>
<dbReference type="AlphaFoldDB" id="A0A5P1FGQ3"/>
<protein>
    <submittedName>
        <fullName evidence="2">Uncharacterized protein</fullName>
    </submittedName>
</protein>
<evidence type="ECO:0000313" key="2">
    <source>
        <dbReference type="EMBL" id="ONK77536.1"/>
    </source>
</evidence>
<proteinExistence type="predicted"/>
<feature type="region of interest" description="Disordered" evidence="1">
    <location>
        <begin position="1"/>
        <end position="31"/>
    </location>
</feature>